<dbReference type="Gene3D" id="3.20.20.70">
    <property type="entry name" value="Aldolase class I"/>
    <property type="match status" value="1"/>
</dbReference>
<dbReference type="InterPro" id="IPR013785">
    <property type="entry name" value="Aldolase_TIM"/>
</dbReference>
<reference evidence="1 2" key="1">
    <citation type="submission" date="2018-06" db="EMBL/GenBank/DDBJ databases">
        <title>Paenibacillus montanisoli sp. nov., isolated from mountain area soil.</title>
        <authorList>
            <person name="Wu M."/>
        </authorList>
    </citation>
    <scope>NUCLEOTIDE SEQUENCE [LARGE SCALE GENOMIC DNA]</scope>
    <source>
        <strain evidence="1 2">RA17</strain>
    </source>
</reference>
<proteinExistence type="predicted"/>
<dbReference type="OrthoDB" id="9758822at2"/>
<sequence>MGITIENNKIKLMNEYILREFDISSGPVSTAYKIRPHGLSRGDAWIPVFSFEPWLPFEAAVTVNGIDYEAGPHKQTKDWDREGAFDVTRVEQGKGVYGDVLKLYCRGRNDQVPGLELMIEYEIADRLPLLSKSVRVSNISGEAIVVDNVCVDIARLFEGKLELAVFSDYYWDIRRDDPYYFSFTRFEFPEKIGMELKPGESFETFKCYEAVTSGDRDEASIILHRIYKELAPWIAKPLIKHIVNSCTAYEELLEVADRASEDGIEAVELFVGQLFTNTGDYIPRPDLFPNGWEDMKRMVDYYHAKNIAVLPYCSTTIAWPDSEVFIQHADWQYLGPEGIRYNPWGLGNMCYQSPWGEYIEGKLLHLLDDIGFDGLGLDGPYHRLPCLADDHKHPNSHCVEYMNWLWEKSFFGEITKRNKIITVPQEMQSMFLGAHQRPGGYREEDQNAMGGMPLVVTTRAYTFDSRYKDPACATWTSCNLEEYHGHSIEPSETNPATYDHAFGGVFGYGHCGALYGKHLYYGDVTRAIFRKWVAFFKKYRRTLAGEMVHLARPNGFEPDAVMHVSPNAEIPAVLVVFNPVDEEKQIALELPLKYAGFTGGSLVNIERVGSIQLDSRGHGIVRLNLQPFEILTLAVESDRPTASA</sequence>
<organism evidence="1 2">
    <name type="scientific">Paenibacillus montanisoli</name>
    <dbReference type="NCBI Taxonomy" id="2081970"/>
    <lineage>
        <taxon>Bacteria</taxon>
        <taxon>Bacillati</taxon>
        <taxon>Bacillota</taxon>
        <taxon>Bacilli</taxon>
        <taxon>Bacillales</taxon>
        <taxon>Paenibacillaceae</taxon>
        <taxon>Paenibacillus</taxon>
    </lineage>
</organism>
<evidence type="ECO:0000313" key="2">
    <source>
        <dbReference type="Proteomes" id="UP000249260"/>
    </source>
</evidence>
<accession>A0A328TZT8</accession>
<gene>
    <name evidence="1" type="ORF">DL346_16710</name>
</gene>
<dbReference type="RefSeq" id="WP_112883297.1">
    <property type="nucleotide sequence ID" value="NZ_QLUW01000003.1"/>
</dbReference>
<evidence type="ECO:0008006" key="3">
    <source>
        <dbReference type="Google" id="ProtNLM"/>
    </source>
</evidence>
<dbReference type="SUPFAM" id="SSF51445">
    <property type="entry name" value="(Trans)glycosidases"/>
    <property type="match status" value="1"/>
</dbReference>
<dbReference type="AlphaFoldDB" id="A0A328TZT8"/>
<keyword evidence="2" id="KW-1185">Reference proteome</keyword>
<dbReference type="Proteomes" id="UP000249260">
    <property type="component" value="Unassembled WGS sequence"/>
</dbReference>
<protein>
    <recommendedName>
        <fullName evidence="3">Alpha-galactosidase</fullName>
    </recommendedName>
</protein>
<name>A0A328TZT8_9BACL</name>
<comment type="caution">
    <text evidence="1">The sequence shown here is derived from an EMBL/GenBank/DDBJ whole genome shotgun (WGS) entry which is preliminary data.</text>
</comment>
<dbReference type="EMBL" id="QLUW01000003">
    <property type="protein sequence ID" value="RAP75033.1"/>
    <property type="molecule type" value="Genomic_DNA"/>
</dbReference>
<dbReference type="InterPro" id="IPR017853">
    <property type="entry name" value="GH"/>
</dbReference>
<evidence type="ECO:0000313" key="1">
    <source>
        <dbReference type="EMBL" id="RAP75033.1"/>
    </source>
</evidence>